<comment type="caution">
    <text evidence="4">The sequence shown here is derived from an EMBL/GenBank/DDBJ whole genome shotgun (WGS) entry which is preliminary data.</text>
</comment>
<feature type="binding site" evidence="2">
    <location>
        <position position="181"/>
    </location>
    <ligand>
        <name>Zn(2+)</name>
        <dbReference type="ChEBI" id="CHEBI:29105"/>
    </ligand>
</feature>
<feature type="binding site" evidence="2">
    <location>
        <position position="184"/>
    </location>
    <ligand>
        <name>Zn(2+)</name>
        <dbReference type="ChEBI" id="CHEBI:29105"/>
    </ligand>
</feature>
<gene>
    <name evidence="4" type="ORF">BMERY_1238</name>
</gene>
<proteinExistence type="predicted"/>
<dbReference type="RefSeq" id="WP_033521671.1">
    <property type="nucleotide sequence ID" value="NZ_CAMGZS010000004.1"/>
</dbReference>
<dbReference type="Proteomes" id="UP000029060">
    <property type="component" value="Unassembled WGS sequence"/>
</dbReference>
<evidence type="ECO:0000313" key="4">
    <source>
        <dbReference type="EMBL" id="KFI71708.1"/>
    </source>
</evidence>
<dbReference type="InterPro" id="IPR029035">
    <property type="entry name" value="DHS-like_NAD/FAD-binding_dom"/>
</dbReference>
<dbReference type="PROSITE" id="PS50305">
    <property type="entry name" value="SIRTUIN"/>
    <property type="match status" value="1"/>
</dbReference>
<dbReference type="STRING" id="78345.BMERY_1238"/>
<dbReference type="AlphaFoldDB" id="A0A087BL08"/>
<name>A0A087BL08_9BIFI</name>
<dbReference type="eggNOG" id="COG0846">
    <property type="taxonomic scope" value="Bacteria"/>
</dbReference>
<keyword evidence="1" id="KW-0520">NAD</keyword>
<dbReference type="GO" id="GO:0046872">
    <property type="term" value="F:metal ion binding"/>
    <property type="evidence" value="ECO:0007669"/>
    <property type="project" value="UniProtKB-KW"/>
</dbReference>
<keyword evidence="2" id="KW-0479">Metal-binding</keyword>
<feature type="binding site" evidence="2">
    <location>
        <position position="150"/>
    </location>
    <ligand>
        <name>Zn(2+)</name>
        <dbReference type="ChEBI" id="CHEBI:29105"/>
    </ligand>
</feature>
<dbReference type="EMBL" id="JGZC01000001">
    <property type="protein sequence ID" value="KFI71708.1"/>
    <property type="molecule type" value="Genomic_DNA"/>
</dbReference>
<sequence>MNRFEVSNDPDFALRLDLLKTAWHEADAVIIGAGSGLSTAAGFTYAGERFERYFSDFAATYGIRDMYSGGFYPFASLEEYWAYWSRFITVNRYHDVPKPVYADLLKLVAGKDYFVITTNVDHCFQKAGFARERLFYTQGDYSLFQCSVPCRQETFDNEAVVRAMVERQEHMRIPTELVPSCPYCGRPMTMNLRCDDTFVEDEGWHKAAERYDDFLRTRVRAERKVLFLELGVGGNTPVIIKYPFWQMTASSTDAVYACSNLGEANCPADIRRQSICINADIGDVLARLR</sequence>
<dbReference type="SUPFAM" id="SSF52467">
    <property type="entry name" value="DHS-like NAD/FAD-binding domain"/>
    <property type="match status" value="1"/>
</dbReference>
<keyword evidence="5" id="KW-1185">Reference proteome</keyword>
<organism evidence="4 5">
    <name type="scientific">Bifidobacterium merycicum</name>
    <dbReference type="NCBI Taxonomy" id="78345"/>
    <lineage>
        <taxon>Bacteria</taxon>
        <taxon>Bacillati</taxon>
        <taxon>Actinomycetota</taxon>
        <taxon>Actinomycetes</taxon>
        <taxon>Bifidobacteriales</taxon>
        <taxon>Bifidobacteriaceae</taxon>
        <taxon>Bifidobacterium</taxon>
    </lineage>
</organism>
<evidence type="ECO:0000259" key="3">
    <source>
        <dbReference type="PROSITE" id="PS50305"/>
    </source>
</evidence>
<feature type="domain" description="Deacetylase sirtuin-type" evidence="3">
    <location>
        <begin position="3"/>
        <end position="289"/>
    </location>
</feature>
<evidence type="ECO:0000256" key="2">
    <source>
        <dbReference type="PROSITE-ProRule" id="PRU00236"/>
    </source>
</evidence>
<evidence type="ECO:0000313" key="5">
    <source>
        <dbReference type="Proteomes" id="UP000029060"/>
    </source>
</evidence>
<comment type="caution">
    <text evidence="2">Lacks conserved residue(s) required for the propagation of feature annotation.</text>
</comment>
<feature type="binding site" evidence="2">
    <location>
        <position position="146"/>
    </location>
    <ligand>
        <name>Zn(2+)</name>
        <dbReference type="ChEBI" id="CHEBI:29105"/>
    </ligand>
</feature>
<accession>A0A087BL08</accession>
<dbReference type="InterPro" id="IPR026590">
    <property type="entry name" value="Ssirtuin_cat_dom"/>
</dbReference>
<keyword evidence="2" id="KW-0862">Zinc</keyword>
<dbReference type="Gene3D" id="3.40.50.1220">
    <property type="entry name" value="TPP-binding domain"/>
    <property type="match status" value="1"/>
</dbReference>
<evidence type="ECO:0000256" key="1">
    <source>
        <dbReference type="ARBA" id="ARBA00023027"/>
    </source>
</evidence>
<dbReference type="OrthoDB" id="3192862at2"/>
<reference evidence="4 5" key="1">
    <citation type="submission" date="2014-03" db="EMBL/GenBank/DDBJ databases">
        <title>Genomics of Bifidobacteria.</title>
        <authorList>
            <person name="Ventura M."/>
            <person name="Milani C."/>
            <person name="Lugli G.A."/>
        </authorList>
    </citation>
    <scope>NUCLEOTIDE SEQUENCE [LARGE SCALE GENOMIC DNA]</scope>
    <source>
        <strain evidence="4 5">LMG 11341</strain>
    </source>
</reference>
<protein>
    <submittedName>
        <fullName evidence="4">SIR2 family protein</fullName>
    </submittedName>
</protein>